<gene>
    <name evidence="1" type="ORF">E2562_033309</name>
</gene>
<evidence type="ECO:0008006" key="3">
    <source>
        <dbReference type="Google" id="ProtNLM"/>
    </source>
</evidence>
<dbReference type="AlphaFoldDB" id="A0A6G1F144"/>
<dbReference type="OrthoDB" id="747475at2759"/>
<protein>
    <recommendedName>
        <fullName evidence="3">F-box domain-containing protein</fullName>
    </recommendedName>
</protein>
<comment type="caution">
    <text evidence="1">The sequence shown here is derived from an EMBL/GenBank/DDBJ whole genome shotgun (WGS) entry which is preliminary data.</text>
</comment>
<sequence length="307" mass="32950">MAVPASGAWSDVLMWNAIAAGSVVSDLAATGSVVPGLAAIGSAVRRHWWHHRVHSSACSAAGSNKAQSNGGECVKPSAATAHQTWTPGDLLRFFSGRLHYPLDFIPFRAVCCSWRFATAAAPPSFLPWLLARPVHPTTLPSLSSGAAPSATCCLLGHTNSHLLFSDRGHPSNPFLLVNPLTGADLPLPPSPFDAFTPITQGYYLPGPDSPVVIYDARRIFFHHPGGESRNPGGGWTKVPVEDLIAENIYHATPGRCSCATTEATSPSLTRPRFPCSGTQRRRHRRQLCIGMPSSAHPWFRPAMSFYA</sequence>
<keyword evidence="2" id="KW-1185">Reference proteome</keyword>
<proteinExistence type="predicted"/>
<reference evidence="1 2" key="1">
    <citation type="submission" date="2019-11" db="EMBL/GenBank/DDBJ databases">
        <title>Whole genome sequence of Oryza granulata.</title>
        <authorList>
            <person name="Li W."/>
        </authorList>
    </citation>
    <scope>NUCLEOTIDE SEQUENCE [LARGE SCALE GENOMIC DNA]</scope>
    <source>
        <strain evidence="2">cv. Menghai</strain>
        <tissue evidence="1">Leaf</tissue>
    </source>
</reference>
<accession>A0A6G1F144</accession>
<dbReference type="EMBL" id="SPHZ02000002">
    <property type="protein sequence ID" value="KAF0930542.1"/>
    <property type="molecule type" value="Genomic_DNA"/>
</dbReference>
<dbReference type="PANTHER" id="PTHR33110:SF134">
    <property type="entry name" value="OS09G0565350 PROTEIN"/>
    <property type="match status" value="1"/>
</dbReference>
<organism evidence="1 2">
    <name type="scientific">Oryza meyeriana var. granulata</name>
    <dbReference type="NCBI Taxonomy" id="110450"/>
    <lineage>
        <taxon>Eukaryota</taxon>
        <taxon>Viridiplantae</taxon>
        <taxon>Streptophyta</taxon>
        <taxon>Embryophyta</taxon>
        <taxon>Tracheophyta</taxon>
        <taxon>Spermatophyta</taxon>
        <taxon>Magnoliopsida</taxon>
        <taxon>Liliopsida</taxon>
        <taxon>Poales</taxon>
        <taxon>Poaceae</taxon>
        <taxon>BOP clade</taxon>
        <taxon>Oryzoideae</taxon>
        <taxon>Oryzeae</taxon>
        <taxon>Oryzinae</taxon>
        <taxon>Oryza</taxon>
        <taxon>Oryza meyeriana</taxon>
    </lineage>
</organism>
<dbReference type="PANTHER" id="PTHR33110">
    <property type="entry name" value="F-BOX/KELCH-REPEAT PROTEIN-RELATED"/>
    <property type="match status" value="1"/>
</dbReference>
<name>A0A6G1F144_9ORYZ</name>
<evidence type="ECO:0000313" key="2">
    <source>
        <dbReference type="Proteomes" id="UP000479710"/>
    </source>
</evidence>
<dbReference type="Proteomes" id="UP000479710">
    <property type="component" value="Unassembled WGS sequence"/>
</dbReference>
<evidence type="ECO:0000313" key="1">
    <source>
        <dbReference type="EMBL" id="KAF0930542.1"/>
    </source>
</evidence>